<evidence type="ECO:0008006" key="3">
    <source>
        <dbReference type="Google" id="ProtNLM"/>
    </source>
</evidence>
<protein>
    <recommendedName>
        <fullName evidence="3">Lipoprotein</fullName>
    </recommendedName>
</protein>
<evidence type="ECO:0000313" key="2">
    <source>
        <dbReference type="Proteomes" id="UP001302806"/>
    </source>
</evidence>
<name>A0ABY9XRP1_9FLAO</name>
<organism evidence="1 2">
    <name type="scientific">Thalassobellus suaedae</name>
    <dbReference type="NCBI Taxonomy" id="3074124"/>
    <lineage>
        <taxon>Bacteria</taxon>
        <taxon>Pseudomonadati</taxon>
        <taxon>Bacteroidota</taxon>
        <taxon>Flavobacteriia</taxon>
        <taxon>Flavobacteriales</taxon>
        <taxon>Flavobacteriaceae</taxon>
        <taxon>Thalassobellus</taxon>
    </lineage>
</organism>
<accession>A0ABY9XRP1</accession>
<gene>
    <name evidence="1" type="ORF">RHP51_16110</name>
</gene>
<proteinExistence type="predicted"/>
<reference evidence="1 2" key="1">
    <citation type="submission" date="2023-09" db="EMBL/GenBank/DDBJ databases">
        <title>Thalassobella suaedae gen. nov., sp. nov., a marine bacterium of the family Flavobacteriaceae isolated from a halophyte Suaeda japonica.</title>
        <authorList>
            <person name="Lee S.Y."/>
            <person name="Hwang C.Y."/>
        </authorList>
    </citation>
    <scope>NUCLEOTIDE SEQUENCE [LARGE SCALE GENOMIC DNA]</scope>
    <source>
        <strain evidence="1 2">HL-DH14</strain>
    </source>
</reference>
<sequence>MMKLLKYCLFFLIIGCVSCETDKNQKNNYFPTIEVKNEERQLKENEKHFEIELFLKVLKDDIFECFYTTEGMNEGFSGTKKIRTKVFGSVEFQKVTFSLPKNIFPSKFRLDIGENYKQDKIYIKDIIIKYNGNSIEINSELISAFFSVNRFLKYDETIGVFITSEINEKWDPFIVSSALLNKKIEIEL</sequence>
<dbReference type="EMBL" id="CP134537">
    <property type="protein sequence ID" value="WNH08604.1"/>
    <property type="molecule type" value="Genomic_DNA"/>
</dbReference>
<dbReference type="Proteomes" id="UP001302806">
    <property type="component" value="Chromosome"/>
</dbReference>
<dbReference type="RefSeq" id="WP_415865232.1">
    <property type="nucleotide sequence ID" value="NZ_CP134537.1"/>
</dbReference>
<evidence type="ECO:0000313" key="1">
    <source>
        <dbReference type="EMBL" id="WNH08604.1"/>
    </source>
</evidence>